<gene>
    <name evidence="16" type="ORF">NQ318_017814</name>
</gene>
<dbReference type="GO" id="GO:0005506">
    <property type="term" value="F:iron ion binding"/>
    <property type="evidence" value="ECO:0007669"/>
    <property type="project" value="InterPro"/>
</dbReference>
<comment type="function">
    <text evidence="2">May be involved in the metabolism of insect hormones and in the breakdown of synthetic insecticides.</text>
</comment>
<dbReference type="InterPro" id="IPR017972">
    <property type="entry name" value="Cyt_P450_CS"/>
</dbReference>
<evidence type="ECO:0000256" key="2">
    <source>
        <dbReference type="ARBA" id="ARBA00003690"/>
    </source>
</evidence>
<comment type="subcellular location">
    <subcellularLocation>
        <location evidence="4">Endoplasmic reticulum membrane</location>
        <topology evidence="4">Peripheral membrane protein</topology>
    </subcellularLocation>
    <subcellularLocation>
        <location evidence="3">Microsome membrane</location>
        <topology evidence="3">Peripheral membrane protein</topology>
    </subcellularLocation>
</comment>
<dbReference type="InterPro" id="IPR001128">
    <property type="entry name" value="Cyt_P450"/>
</dbReference>
<evidence type="ECO:0000256" key="8">
    <source>
        <dbReference type="ARBA" id="ARBA00022824"/>
    </source>
</evidence>
<feature type="binding site" description="axial binding residue" evidence="14">
    <location>
        <position position="90"/>
    </location>
    <ligand>
        <name>heme</name>
        <dbReference type="ChEBI" id="CHEBI:30413"/>
    </ligand>
    <ligandPart>
        <name>Fe</name>
        <dbReference type="ChEBI" id="CHEBI:18248"/>
    </ligandPart>
</feature>
<evidence type="ECO:0000256" key="12">
    <source>
        <dbReference type="ARBA" id="ARBA00023033"/>
    </source>
</evidence>
<evidence type="ECO:0000256" key="3">
    <source>
        <dbReference type="ARBA" id="ARBA00004174"/>
    </source>
</evidence>
<protein>
    <recommendedName>
        <fullName evidence="18">Cytochrome P450</fullName>
    </recommendedName>
</protein>
<keyword evidence="12 15" id="KW-0503">Monooxygenase</keyword>
<keyword evidence="7 14" id="KW-0479">Metal-binding</keyword>
<dbReference type="GO" id="GO:0005789">
    <property type="term" value="C:endoplasmic reticulum membrane"/>
    <property type="evidence" value="ECO:0007669"/>
    <property type="project" value="UniProtKB-SubCell"/>
</dbReference>
<keyword evidence="9" id="KW-0492">Microsome</keyword>
<evidence type="ECO:0000313" key="17">
    <source>
        <dbReference type="Proteomes" id="UP001162162"/>
    </source>
</evidence>
<dbReference type="PROSITE" id="PS00086">
    <property type="entry name" value="CYTOCHROME_P450"/>
    <property type="match status" value="1"/>
</dbReference>
<comment type="cofactor">
    <cofactor evidence="1 14">
        <name>heme</name>
        <dbReference type="ChEBI" id="CHEBI:30413"/>
    </cofactor>
</comment>
<dbReference type="PANTHER" id="PTHR24292">
    <property type="entry name" value="CYTOCHROME P450"/>
    <property type="match status" value="1"/>
</dbReference>
<evidence type="ECO:0000256" key="7">
    <source>
        <dbReference type="ARBA" id="ARBA00022723"/>
    </source>
</evidence>
<evidence type="ECO:0000256" key="1">
    <source>
        <dbReference type="ARBA" id="ARBA00001971"/>
    </source>
</evidence>
<dbReference type="InterPro" id="IPR002403">
    <property type="entry name" value="Cyt_P450_E_grp-IV"/>
</dbReference>
<dbReference type="Pfam" id="PF00067">
    <property type="entry name" value="p450"/>
    <property type="match status" value="1"/>
</dbReference>
<dbReference type="GO" id="GO:0020037">
    <property type="term" value="F:heme binding"/>
    <property type="evidence" value="ECO:0007669"/>
    <property type="project" value="InterPro"/>
</dbReference>
<dbReference type="Gene3D" id="1.10.630.10">
    <property type="entry name" value="Cytochrome P450"/>
    <property type="match status" value="1"/>
</dbReference>
<dbReference type="EMBL" id="JAPWTK010000105">
    <property type="protein sequence ID" value="KAJ8950089.1"/>
    <property type="molecule type" value="Genomic_DNA"/>
</dbReference>
<evidence type="ECO:0000313" key="16">
    <source>
        <dbReference type="EMBL" id="KAJ8950089.1"/>
    </source>
</evidence>
<dbReference type="SUPFAM" id="SSF48264">
    <property type="entry name" value="Cytochrome P450"/>
    <property type="match status" value="1"/>
</dbReference>
<keyword evidence="10 15" id="KW-0560">Oxidoreductase</keyword>
<dbReference type="GO" id="GO:0016705">
    <property type="term" value="F:oxidoreductase activity, acting on paired donors, with incorporation or reduction of molecular oxygen"/>
    <property type="evidence" value="ECO:0007669"/>
    <property type="project" value="InterPro"/>
</dbReference>
<evidence type="ECO:0000256" key="6">
    <source>
        <dbReference type="ARBA" id="ARBA00022617"/>
    </source>
</evidence>
<evidence type="ECO:0000256" key="10">
    <source>
        <dbReference type="ARBA" id="ARBA00023002"/>
    </source>
</evidence>
<keyword evidence="6 14" id="KW-0349">Heme</keyword>
<keyword evidence="17" id="KW-1185">Reference proteome</keyword>
<evidence type="ECO:0000256" key="4">
    <source>
        <dbReference type="ARBA" id="ARBA00004406"/>
    </source>
</evidence>
<dbReference type="InterPro" id="IPR050476">
    <property type="entry name" value="Insect_CytP450_Detox"/>
</dbReference>
<evidence type="ECO:0000256" key="13">
    <source>
        <dbReference type="ARBA" id="ARBA00023136"/>
    </source>
</evidence>
<keyword evidence="11 14" id="KW-0408">Iron</keyword>
<accession>A0AAV8YHS7</accession>
<dbReference type="PRINTS" id="PR00465">
    <property type="entry name" value="EP450IV"/>
</dbReference>
<evidence type="ECO:0008006" key="18">
    <source>
        <dbReference type="Google" id="ProtNLM"/>
    </source>
</evidence>
<evidence type="ECO:0000256" key="9">
    <source>
        <dbReference type="ARBA" id="ARBA00022848"/>
    </source>
</evidence>
<reference evidence="16" key="1">
    <citation type="journal article" date="2023" name="Insect Mol. Biol.">
        <title>Genome sequencing provides insights into the evolution of gene families encoding plant cell wall-degrading enzymes in longhorned beetles.</title>
        <authorList>
            <person name="Shin N.R."/>
            <person name="Okamura Y."/>
            <person name="Kirsch R."/>
            <person name="Pauchet Y."/>
        </authorList>
    </citation>
    <scope>NUCLEOTIDE SEQUENCE</scope>
    <source>
        <strain evidence="16">AMC_N1</strain>
    </source>
</reference>
<comment type="similarity">
    <text evidence="5 15">Belongs to the cytochrome P450 family.</text>
</comment>
<sequence>MTLLYFLETLRRYPFGPFLNRKCKEDYVIKETGLLIEKGTPILIPIDGIHNDPEYYPDPEKFEPDRFMDGSKQNSMSCTYLPFGIGPRNCIGDRFGIICTKVGLTYFLKNFKVDRCDDTPVPLILNPKSPFIMPINGLKVAVRKI</sequence>
<evidence type="ECO:0000256" key="11">
    <source>
        <dbReference type="ARBA" id="ARBA00023004"/>
    </source>
</evidence>
<evidence type="ECO:0000256" key="15">
    <source>
        <dbReference type="RuleBase" id="RU000461"/>
    </source>
</evidence>
<dbReference type="AlphaFoldDB" id="A0AAV8YHS7"/>
<evidence type="ECO:0000256" key="5">
    <source>
        <dbReference type="ARBA" id="ARBA00010617"/>
    </source>
</evidence>
<dbReference type="Proteomes" id="UP001162162">
    <property type="component" value="Unassembled WGS sequence"/>
</dbReference>
<dbReference type="PANTHER" id="PTHR24292:SF45">
    <property type="entry name" value="CYTOCHROME P450 6G1-RELATED"/>
    <property type="match status" value="1"/>
</dbReference>
<dbReference type="GO" id="GO:0004497">
    <property type="term" value="F:monooxygenase activity"/>
    <property type="evidence" value="ECO:0007669"/>
    <property type="project" value="UniProtKB-KW"/>
</dbReference>
<organism evidence="16 17">
    <name type="scientific">Aromia moschata</name>
    <dbReference type="NCBI Taxonomy" id="1265417"/>
    <lineage>
        <taxon>Eukaryota</taxon>
        <taxon>Metazoa</taxon>
        <taxon>Ecdysozoa</taxon>
        <taxon>Arthropoda</taxon>
        <taxon>Hexapoda</taxon>
        <taxon>Insecta</taxon>
        <taxon>Pterygota</taxon>
        <taxon>Neoptera</taxon>
        <taxon>Endopterygota</taxon>
        <taxon>Coleoptera</taxon>
        <taxon>Polyphaga</taxon>
        <taxon>Cucujiformia</taxon>
        <taxon>Chrysomeloidea</taxon>
        <taxon>Cerambycidae</taxon>
        <taxon>Cerambycinae</taxon>
        <taxon>Callichromatini</taxon>
        <taxon>Aromia</taxon>
    </lineage>
</organism>
<evidence type="ECO:0000256" key="14">
    <source>
        <dbReference type="PIRSR" id="PIRSR602403-1"/>
    </source>
</evidence>
<keyword evidence="8" id="KW-0256">Endoplasmic reticulum</keyword>
<dbReference type="InterPro" id="IPR036396">
    <property type="entry name" value="Cyt_P450_sf"/>
</dbReference>
<keyword evidence="13" id="KW-0472">Membrane</keyword>
<name>A0AAV8YHS7_9CUCU</name>
<proteinExistence type="inferred from homology"/>
<comment type="caution">
    <text evidence="16">The sequence shown here is derived from an EMBL/GenBank/DDBJ whole genome shotgun (WGS) entry which is preliminary data.</text>
</comment>